<dbReference type="PANTHER" id="PTHR30537:SF1">
    <property type="entry name" value="HTH-TYPE TRANSCRIPTIONAL REGULATOR PGRR"/>
    <property type="match status" value="1"/>
</dbReference>
<dbReference type="PATRIC" id="fig|1612624.7.peg.5752"/>
<dbReference type="OrthoDB" id="9813056at2"/>
<dbReference type="Gene3D" id="1.10.10.10">
    <property type="entry name" value="Winged helix-like DNA-binding domain superfamily/Winged helix DNA-binding domain"/>
    <property type="match status" value="1"/>
</dbReference>
<dbReference type="InterPro" id="IPR036390">
    <property type="entry name" value="WH_DNA-bd_sf"/>
</dbReference>
<sequence>MRGSDYAELRAFAVIAEHRSFRRASAHLGMSPSALSQTLGRLEARLGVTLLNRTTRSVSLSEAGEGLLSRLRPALVDLDAAVMHVATARGVIAGTLRINTTRIAAQHHLAPLVTPLLLAHPELVLEVTVEEGLVDIVAGGFDAGIRLGERLHADMVAVAISGEQRMMCVASPAYLARAGTPLTPGDLRGHSCLNYRWPTDQSLYRWEFERDGQEIEIGVEGQIVVNDTDMLVRAAIDGLGIAYLLEDQVSEAVASGRLLSLLADWTPRFPGFYLYYPSRRQASPALRALIAIVQRAASRPVSADM</sequence>
<evidence type="ECO:0000256" key="2">
    <source>
        <dbReference type="ARBA" id="ARBA00023015"/>
    </source>
</evidence>
<dbReference type="InterPro" id="IPR058163">
    <property type="entry name" value="LysR-type_TF_proteobact-type"/>
</dbReference>
<dbReference type="SUPFAM" id="SSF46785">
    <property type="entry name" value="Winged helix' DNA-binding domain"/>
    <property type="match status" value="1"/>
</dbReference>
<dbReference type="GO" id="GO:0006351">
    <property type="term" value="P:DNA-templated transcription"/>
    <property type="evidence" value="ECO:0007669"/>
    <property type="project" value="TreeGrafter"/>
</dbReference>
<keyword evidence="3" id="KW-0238">DNA-binding</keyword>
<evidence type="ECO:0000256" key="7">
    <source>
        <dbReference type="ARBA" id="ARBA00083243"/>
    </source>
</evidence>
<evidence type="ECO:0000256" key="1">
    <source>
        <dbReference type="ARBA" id="ARBA00009437"/>
    </source>
</evidence>
<dbReference type="EMBL" id="LGLV01000012">
    <property type="protein sequence ID" value="OBZ93789.1"/>
    <property type="molecule type" value="Genomic_DNA"/>
</dbReference>
<keyword evidence="10" id="KW-1185">Reference proteome</keyword>
<comment type="similarity">
    <text evidence="1">Belongs to the LysR transcriptional regulatory family.</text>
</comment>
<keyword evidence="4" id="KW-0804">Transcription</keyword>
<keyword evidence="2" id="KW-0805">Transcription regulation</keyword>
<dbReference type="PANTHER" id="PTHR30537">
    <property type="entry name" value="HTH-TYPE TRANSCRIPTIONAL REGULATOR"/>
    <property type="match status" value="1"/>
</dbReference>
<dbReference type="PROSITE" id="PS50931">
    <property type="entry name" value="HTH_LYSR"/>
    <property type="match status" value="1"/>
</dbReference>
<dbReference type="InterPro" id="IPR036388">
    <property type="entry name" value="WH-like_DNA-bd_sf"/>
</dbReference>
<comment type="caution">
    <text evidence="9">The sequence shown here is derived from an EMBL/GenBank/DDBJ whole genome shotgun (WGS) entry which is preliminary data.</text>
</comment>
<dbReference type="InterPro" id="IPR005119">
    <property type="entry name" value="LysR_subst-bd"/>
</dbReference>
<comment type="function">
    <text evidence="5">Transcriptional regulator of the ttuABCDE tartrate utilization operon.</text>
</comment>
<evidence type="ECO:0000313" key="10">
    <source>
        <dbReference type="Proteomes" id="UP000093111"/>
    </source>
</evidence>
<dbReference type="CDD" id="cd08474">
    <property type="entry name" value="PBP2_CrgA_like_5"/>
    <property type="match status" value="1"/>
</dbReference>
<dbReference type="Pfam" id="PF00126">
    <property type="entry name" value="HTH_1"/>
    <property type="match status" value="1"/>
</dbReference>
<dbReference type="Pfam" id="PF03466">
    <property type="entry name" value="LysR_substrate"/>
    <property type="match status" value="1"/>
</dbReference>
<evidence type="ECO:0000256" key="4">
    <source>
        <dbReference type="ARBA" id="ARBA00023163"/>
    </source>
</evidence>
<evidence type="ECO:0000256" key="3">
    <source>
        <dbReference type="ARBA" id="ARBA00023125"/>
    </source>
</evidence>
<evidence type="ECO:0000313" key="9">
    <source>
        <dbReference type="EMBL" id="OBZ93789.1"/>
    </source>
</evidence>
<dbReference type="STRING" id="1612624.ADU59_18970"/>
<organism evidence="9 10">
    <name type="scientific">Pararhizobium polonicum</name>
    <dbReference type="NCBI Taxonomy" id="1612624"/>
    <lineage>
        <taxon>Bacteria</taxon>
        <taxon>Pseudomonadati</taxon>
        <taxon>Pseudomonadota</taxon>
        <taxon>Alphaproteobacteria</taxon>
        <taxon>Hyphomicrobiales</taxon>
        <taxon>Rhizobiaceae</taxon>
        <taxon>Rhizobium/Agrobacterium group</taxon>
        <taxon>Pararhizobium</taxon>
    </lineage>
</organism>
<protein>
    <recommendedName>
        <fullName evidence="6">HTH-type transcriptional regulator TtuA</fullName>
    </recommendedName>
    <alternativeName>
        <fullName evidence="7">Tartrate utilization transcriptional regulator</fullName>
    </alternativeName>
</protein>
<dbReference type="RefSeq" id="WP_068955720.1">
    <property type="nucleotide sequence ID" value="NZ_LGLV01000012.1"/>
</dbReference>
<dbReference type="Proteomes" id="UP000093111">
    <property type="component" value="Unassembled WGS sequence"/>
</dbReference>
<reference evidence="9 10" key="1">
    <citation type="journal article" date="2016" name="Syst. Appl. Microbiol.">
        <title>Pararhizobium polonicum sp. nov. isolated from tumors on stone fruit rootstocks.</title>
        <authorList>
            <person name="Pulawska J."/>
            <person name="Kuzmanovic N."/>
            <person name="Willems A."/>
            <person name="Pothier J.F."/>
        </authorList>
    </citation>
    <scope>NUCLEOTIDE SEQUENCE [LARGE SCALE GENOMIC DNA]</scope>
    <source>
        <strain evidence="9 10">F5.1</strain>
    </source>
</reference>
<dbReference type="GO" id="GO:0043565">
    <property type="term" value="F:sequence-specific DNA binding"/>
    <property type="evidence" value="ECO:0007669"/>
    <property type="project" value="TreeGrafter"/>
</dbReference>
<dbReference type="SUPFAM" id="SSF53850">
    <property type="entry name" value="Periplasmic binding protein-like II"/>
    <property type="match status" value="1"/>
</dbReference>
<accession>A0A1C7NXT8</accession>
<gene>
    <name evidence="9" type="ORF">ADU59_18970</name>
</gene>
<dbReference type="AlphaFoldDB" id="A0A1C7NXT8"/>
<dbReference type="InterPro" id="IPR000847">
    <property type="entry name" value="LysR_HTH_N"/>
</dbReference>
<dbReference type="Gene3D" id="3.40.190.290">
    <property type="match status" value="1"/>
</dbReference>
<dbReference type="GO" id="GO:0003700">
    <property type="term" value="F:DNA-binding transcription factor activity"/>
    <property type="evidence" value="ECO:0007669"/>
    <property type="project" value="InterPro"/>
</dbReference>
<dbReference type="FunFam" id="1.10.10.10:FF:000001">
    <property type="entry name" value="LysR family transcriptional regulator"/>
    <property type="match status" value="1"/>
</dbReference>
<evidence type="ECO:0000256" key="5">
    <source>
        <dbReference type="ARBA" id="ARBA00054626"/>
    </source>
</evidence>
<evidence type="ECO:0000259" key="8">
    <source>
        <dbReference type="PROSITE" id="PS50931"/>
    </source>
</evidence>
<proteinExistence type="inferred from homology"/>
<name>A0A1C7NXT8_9HYPH</name>
<evidence type="ECO:0000256" key="6">
    <source>
        <dbReference type="ARBA" id="ARBA00067332"/>
    </source>
</evidence>
<feature type="domain" description="HTH lysR-type" evidence="8">
    <location>
        <begin position="1"/>
        <end position="61"/>
    </location>
</feature>